<dbReference type="GO" id="GO:0110051">
    <property type="term" value="P:metabolite repair"/>
    <property type="evidence" value="ECO:0007669"/>
    <property type="project" value="TreeGrafter"/>
</dbReference>
<keyword evidence="1 6" id="KW-0547">Nucleotide-binding</keyword>
<dbReference type="PANTHER" id="PTHR12592">
    <property type="entry name" value="ATP-DEPENDENT (S)-NAD(P)H-HYDRATE DEHYDRATASE FAMILY MEMBER"/>
    <property type="match status" value="1"/>
</dbReference>
<protein>
    <recommendedName>
        <fullName evidence="6">ADP-dependent (S)-NAD(P)H-hydrate dehydratase</fullName>
        <ecNumber evidence="6">4.2.1.136</ecNumber>
    </recommendedName>
    <alternativeName>
        <fullName evidence="6">ADP-dependent NAD(P)HX dehydratase</fullName>
    </alternativeName>
</protein>
<dbReference type="GO" id="GO:0052855">
    <property type="term" value="F:ADP-dependent NAD(P)H-hydrate dehydratase activity"/>
    <property type="evidence" value="ECO:0007669"/>
    <property type="project" value="UniProtKB-UniRule"/>
</dbReference>
<comment type="subunit">
    <text evidence="6">Homotetramer.</text>
</comment>
<feature type="binding site" evidence="6">
    <location>
        <position position="229"/>
    </location>
    <ligand>
        <name>(6S)-NADPHX</name>
        <dbReference type="ChEBI" id="CHEBI:64076"/>
    </ligand>
</feature>
<name>A0A6J4N046_9ACTN</name>
<feature type="binding site" evidence="6">
    <location>
        <position position="228"/>
    </location>
    <ligand>
        <name>AMP</name>
        <dbReference type="ChEBI" id="CHEBI:456215"/>
    </ligand>
</feature>
<keyword evidence="3 6" id="KW-0521">NADP</keyword>
<reference evidence="8" key="1">
    <citation type="submission" date="2020-02" db="EMBL/GenBank/DDBJ databases">
        <authorList>
            <person name="Meier V. D."/>
        </authorList>
    </citation>
    <scope>NUCLEOTIDE SEQUENCE</scope>
    <source>
        <strain evidence="8">AVDCRST_MAG21</strain>
    </source>
</reference>
<evidence type="ECO:0000256" key="3">
    <source>
        <dbReference type="ARBA" id="ARBA00022857"/>
    </source>
</evidence>
<evidence type="ECO:0000259" key="7">
    <source>
        <dbReference type="PROSITE" id="PS51383"/>
    </source>
</evidence>
<dbReference type="InterPro" id="IPR029056">
    <property type="entry name" value="Ribokinase-like"/>
</dbReference>
<dbReference type="EC" id="4.2.1.136" evidence="6"/>
<dbReference type="AlphaFoldDB" id="A0A6J4N046"/>
<comment type="function">
    <text evidence="6">Catalyzes the dehydration of the S-form of NAD(P)HX at the expense of ADP, which is converted to AMP. Together with NAD(P)HX epimerase, which catalyzes the epimerization of the S- and R-forms, the enzyme allows the repair of both epimers of NAD(P)HX, a damaged form of NAD(P)H that is a result of enzymatic or heat-dependent hydration.</text>
</comment>
<feature type="binding site" evidence="6">
    <location>
        <position position="116"/>
    </location>
    <ligand>
        <name>(6S)-NADPHX</name>
        <dbReference type="ChEBI" id="CHEBI:64076"/>
    </ligand>
</feature>
<evidence type="ECO:0000256" key="1">
    <source>
        <dbReference type="ARBA" id="ARBA00022741"/>
    </source>
</evidence>
<comment type="catalytic activity">
    <reaction evidence="6">
        <text>(6S)-NADPHX + ADP = AMP + phosphate + NADPH + H(+)</text>
        <dbReference type="Rhea" id="RHEA:32235"/>
        <dbReference type="ChEBI" id="CHEBI:15378"/>
        <dbReference type="ChEBI" id="CHEBI:43474"/>
        <dbReference type="ChEBI" id="CHEBI:57783"/>
        <dbReference type="ChEBI" id="CHEBI:64076"/>
        <dbReference type="ChEBI" id="CHEBI:456215"/>
        <dbReference type="ChEBI" id="CHEBI:456216"/>
        <dbReference type="EC" id="4.2.1.136"/>
    </reaction>
</comment>
<comment type="caution">
    <text evidence="6">Lacks conserved residue(s) required for the propagation of feature annotation.</text>
</comment>
<dbReference type="HAMAP" id="MF_01965">
    <property type="entry name" value="NADHX_dehydratase"/>
    <property type="match status" value="1"/>
</dbReference>
<dbReference type="PANTHER" id="PTHR12592:SF0">
    <property type="entry name" value="ATP-DEPENDENT (S)-NAD(P)H-HYDRATE DEHYDRATASE"/>
    <property type="match status" value="1"/>
</dbReference>
<dbReference type="GO" id="GO:0046496">
    <property type="term" value="P:nicotinamide nucleotide metabolic process"/>
    <property type="evidence" value="ECO:0007669"/>
    <property type="project" value="UniProtKB-UniRule"/>
</dbReference>
<keyword evidence="5 6" id="KW-0456">Lyase</keyword>
<accession>A0A6J4N046</accession>
<evidence type="ECO:0000256" key="2">
    <source>
        <dbReference type="ARBA" id="ARBA00022840"/>
    </source>
</evidence>
<comment type="cofactor">
    <cofactor evidence="6">
        <name>Mg(2+)</name>
        <dbReference type="ChEBI" id="CHEBI:18420"/>
    </cofactor>
</comment>
<evidence type="ECO:0000313" key="8">
    <source>
        <dbReference type="EMBL" id="CAA9373744.1"/>
    </source>
</evidence>
<dbReference type="CDD" id="cd01171">
    <property type="entry name" value="YXKO-related"/>
    <property type="match status" value="1"/>
</dbReference>
<dbReference type="SUPFAM" id="SSF53613">
    <property type="entry name" value="Ribokinase-like"/>
    <property type="match status" value="1"/>
</dbReference>
<sequence length="290" mass="28938">MSTRGDAVEVVTPSLLRQWPLPDPGSSKYGRGQVLVVGGAARTPGSVLLAGEAALRVGGGHLQLAVAESVAAALAVAVPEAGVLAMPQTASGSVRGSGADRLSDAGSADVVVIGPGLDDAGEAADLLTTLVPMLGDEATVVLDAYALGVLPGLDEVQHALRGRLVLTPNSEEMRRLLGDEPDDTAAGAAQIADKYDAVVTASGVVAGPGGRCWQMSTGHTGLGTSGSGDVLAGTIAGLLARGAELDQAACWGTHLHAASGDRLAARQGPLGFLARDLLGELPLLLVELSA</sequence>
<dbReference type="PROSITE" id="PS51383">
    <property type="entry name" value="YJEF_C_3"/>
    <property type="match status" value="1"/>
</dbReference>
<dbReference type="InterPro" id="IPR000631">
    <property type="entry name" value="CARKD"/>
</dbReference>
<evidence type="ECO:0000256" key="6">
    <source>
        <dbReference type="HAMAP-Rule" id="MF_01965"/>
    </source>
</evidence>
<keyword evidence="4 6" id="KW-0520">NAD</keyword>
<dbReference type="GO" id="GO:0005524">
    <property type="term" value="F:ATP binding"/>
    <property type="evidence" value="ECO:0007669"/>
    <property type="project" value="UniProtKB-KW"/>
</dbReference>
<dbReference type="Pfam" id="PF01256">
    <property type="entry name" value="Carb_kinase"/>
    <property type="match status" value="1"/>
</dbReference>
<comment type="catalytic activity">
    <reaction evidence="6">
        <text>(6S)-NADHX + ADP = AMP + phosphate + NADH + H(+)</text>
        <dbReference type="Rhea" id="RHEA:32223"/>
        <dbReference type="ChEBI" id="CHEBI:15378"/>
        <dbReference type="ChEBI" id="CHEBI:43474"/>
        <dbReference type="ChEBI" id="CHEBI:57945"/>
        <dbReference type="ChEBI" id="CHEBI:64074"/>
        <dbReference type="ChEBI" id="CHEBI:456215"/>
        <dbReference type="ChEBI" id="CHEBI:456216"/>
        <dbReference type="EC" id="4.2.1.136"/>
    </reaction>
</comment>
<evidence type="ECO:0000256" key="4">
    <source>
        <dbReference type="ARBA" id="ARBA00023027"/>
    </source>
</evidence>
<keyword evidence="2 6" id="KW-0067">ATP-binding</keyword>
<comment type="similarity">
    <text evidence="6">Belongs to the NnrD/CARKD family.</text>
</comment>
<evidence type="ECO:0000256" key="5">
    <source>
        <dbReference type="ARBA" id="ARBA00023239"/>
    </source>
</evidence>
<organism evidence="8">
    <name type="scientific">uncultured Nocardioidaceae bacterium</name>
    <dbReference type="NCBI Taxonomy" id="253824"/>
    <lineage>
        <taxon>Bacteria</taxon>
        <taxon>Bacillati</taxon>
        <taxon>Actinomycetota</taxon>
        <taxon>Actinomycetes</taxon>
        <taxon>Propionibacteriales</taxon>
        <taxon>Nocardioidaceae</taxon>
        <taxon>environmental samples</taxon>
    </lineage>
</organism>
<dbReference type="EMBL" id="CADCUL010000096">
    <property type="protein sequence ID" value="CAA9373744.1"/>
    <property type="molecule type" value="Genomic_DNA"/>
</dbReference>
<dbReference type="NCBIfam" id="TIGR00196">
    <property type="entry name" value="yjeF_cterm"/>
    <property type="match status" value="1"/>
</dbReference>
<dbReference type="Gene3D" id="3.40.1190.20">
    <property type="match status" value="1"/>
</dbReference>
<gene>
    <name evidence="6" type="primary">nnrD</name>
    <name evidence="8" type="ORF">AVDCRST_MAG21-890</name>
</gene>
<feature type="domain" description="YjeF C-terminal" evidence="7">
    <location>
        <begin position="11"/>
        <end position="288"/>
    </location>
</feature>
<proteinExistence type="inferred from homology"/>
<dbReference type="GO" id="GO:0052856">
    <property type="term" value="F:NAD(P)HX epimerase activity"/>
    <property type="evidence" value="ECO:0007669"/>
    <property type="project" value="TreeGrafter"/>
</dbReference>